<name>A0A0C2ZI03_9AGAM</name>
<reference evidence="1 2" key="1">
    <citation type="submission" date="2014-04" db="EMBL/GenBank/DDBJ databases">
        <authorList>
            <consortium name="DOE Joint Genome Institute"/>
            <person name="Kuo A."/>
            <person name="Kohler A."/>
            <person name="Nagy L.G."/>
            <person name="Floudas D."/>
            <person name="Copeland A."/>
            <person name="Barry K.W."/>
            <person name="Cichocki N."/>
            <person name="Veneault-Fourrey C."/>
            <person name="LaButti K."/>
            <person name="Lindquist E.A."/>
            <person name="Lipzen A."/>
            <person name="Lundell T."/>
            <person name="Morin E."/>
            <person name="Murat C."/>
            <person name="Sun H."/>
            <person name="Tunlid A."/>
            <person name="Henrissat B."/>
            <person name="Grigoriev I.V."/>
            <person name="Hibbett D.S."/>
            <person name="Martin F."/>
            <person name="Nordberg H.P."/>
            <person name="Cantor M.N."/>
            <person name="Hua S.X."/>
        </authorList>
    </citation>
    <scope>NUCLEOTIDE SEQUENCE [LARGE SCALE GENOMIC DNA]</scope>
    <source>
        <strain evidence="1 2">Foug A</strain>
    </source>
</reference>
<keyword evidence="2" id="KW-1185">Reference proteome</keyword>
<reference evidence="2" key="2">
    <citation type="submission" date="2015-01" db="EMBL/GenBank/DDBJ databases">
        <title>Evolutionary Origins and Diversification of the Mycorrhizal Mutualists.</title>
        <authorList>
            <consortium name="DOE Joint Genome Institute"/>
            <consortium name="Mycorrhizal Genomics Consortium"/>
            <person name="Kohler A."/>
            <person name="Kuo A."/>
            <person name="Nagy L.G."/>
            <person name="Floudas D."/>
            <person name="Copeland A."/>
            <person name="Barry K.W."/>
            <person name="Cichocki N."/>
            <person name="Veneault-Fourrey C."/>
            <person name="LaButti K."/>
            <person name="Lindquist E.A."/>
            <person name="Lipzen A."/>
            <person name="Lundell T."/>
            <person name="Morin E."/>
            <person name="Murat C."/>
            <person name="Riley R."/>
            <person name="Ohm R."/>
            <person name="Sun H."/>
            <person name="Tunlid A."/>
            <person name="Henrissat B."/>
            <person name="Grigoriev I.V."/>
            <person name="Hibbett D.S."/>
            <person name="Martin F."/>
        </authorList>
    </citation>
    <scope>NUCLEOTIDE SEQUENCE [LARGE SCALE GENOMIC DNA]</scope>
    <source>
        <strain evidence="2">Foug A</strain>
    </source>
</reference>
<proteinExistence type="predicted"/>
<dbReference type="HOGENOM" id="CLU_2198538_0_0_1"/>
<gene>
    <name evidence="1" type="ORF">SCLCIDRAFT_1223785</name>
</gene>
<sequence length="108" mass="11651">MRKAVCTACYSVIRLSSSNIIVGNQQRKEYQSVSAQGDAQYSSARTNCIRLWAVKVKGSREFTNSDPHEGGRSMPGASDQGRISGCSVHGLCIGGLAGVPKSNIQYRR</sequence>
<evidence type="ECO:0000313" key="2">
    <source>
        <dbReference type="Proteomes" id="UP000053989"/>
    </source>
</evidence>
<dbReference type="InParanoid" id="A0A0C2ZI03"/>
<dbReference type="EMBL" id="KN822211">
    <property type="protein sequence ID" value="KIM52427.1"/>
    <property type="molecule type" value="Genomic_DNA"/>
</dbReference>
<accession>A0A0C2ZI03</accession>
<protein>
    <submittedName>
        <fullName evidence="1">Uncharacterized protein</fullName>
    </submittedName>
</protein>
<organism evidence="1 2">
    <name type="scientific">Scleroderma citrinum Foug A</name>
    <dbReference type="NCBI Taxonomy" id="1036808"/>
    <lineage>
        <taxon>Eukaryota</taxon>
        <taxon>Fungi</taxon>
        <taxon>Dikarya</taxon>
        <taxon>Basidiomycota</taxon>
        <taxon>Agaricomycotina</taxon>
        <taxon>Agaricomycetes</taxon>
        <taxon>Agaricomycetidae</taxon>
        <taxon>Boletales</taxon>
        <taxon>Sclerodermatineae</taxon>
        <taxon>Sclerodermataceae</taxon>
        <taxon>Scleroderma</taxon>
    </lineage>
</organism>
<dbReference type="AlphaFoldDB" id="A0A0C2ZI03"/>
<evidence type="ECO:0000313" key="1">
    <source>
        <dbReference type="EMBL" id="KIM52427.1"/>
    </source>
</evidence>
<dbReference type="Proteomes" id="UP000053989">
    <property type="component" value="Unassembled WGS sequence"/>
</dbReference>